<dbReference type="Proteomes" id="UP000827976">
    <property type="component" value="Chromosome 4"/>
</dbReference>
<reference evidence="2" key="1">
    <citation type="journal article" date="2022" name="Nat. Commun.">
        <title>Chromosome evolution and the genetic basis of agronomically important traits in greater yam.</title>
        <authorList>
            <person name="Bredeson J.V."/>
            <person name="Lyons J.B."/>
            <person name="Oniyinde I.O."/>
            <person name="Okereke N.R."/>
            <person name="Kolade O."/>
            <person name="Nnabue I."/>
            <person name="Nwadili C.O."/>
            <person name="Hribova E."/>
            <person name="Parker M."/>
            <person name="Nwogha J."/>
            <person name="Shu S."/>
            <person name="Carlson J."/>
            <person name="Kariba R."/>
            <person name="Muthemba S."/>
            <person name="Knop K."/>
            <person name="Barton G.J."/>
            <person name="Sherwood A.V."/>
            <person name="Lopez-Montes A."/>
            <person name="Asiedu R."/>
            <person name="Jamnadass R."/>
            <person name="Muchugi A."/>
            <person name="Goodstein D."/>
            <person name="Egesi C.N."/>
            <person name="Featherston J."/>
            <person name="Asfaw A."/>
            <person name="Simpson G.G."/>
            <person name="Dolezel J."/>
            <person name="Hendre P.S."/>
            <person name="Van Deynze A."/>
            <person name="Kumar P.L."/>
            <person name="Obidiegwu J.E."/>
            <person name="Bhattacharjee R."/>
            <person name="Rokhsar D.S."/>
        </authorList>
    </citation>
    <scope>NUCLEOTIDE SEQUENCE [LARGE SCALE GENOMIC DNA]</scope>
    <source>
        <strain evidence="2">cv. TDa95/00328</strain>
    </source>
</reference>
<gene>
    <name evidence="1" type="ORF">IHE45_04G141900</name>
</gene>
<sequence>MDLILSPRPQTLISIISLPSSSHFRLSSSIRREFFGCGNHSRLHGSRSRRRCRKLRFPRYSSPQCLSQDFPDPVLVVSVAFVAFTALQVIYLYLSRRRREAAELSEVENVGAPLSYEILRSGKHIVKTKVVNTFDSEAGYIMKEPSLRIPSIQTDAGLAGIPLTKEFGGLSVMPDGLGVIEQENCLFHIPEFQQGRQQEDMAVSENPFMKMGNKPGGNITLENGDRGSNADSRLKPTSAVVNNNRPHMRLTSDFTASSARKQPDVSMFKDFSMEFSKFTLQDGNVSHSQLRSSQKRADVLVKASISSADYSDAPVPVACTKEVPMNKEKHVTGTCGFTKDTGKILTDKSHNKKPGFPHSNGSLVKDALDLPAYLRAYTSLLRESRLRDCLDLLESVDRKSLLDMDKINPVKFLNVCKKQKALKEAFRFVKLIEKPTLSTFNMLLSVCASSQDFEGAFQVMLLVKEAGLKPDCKLYTTLISTCAKCGKVDAMFEVFHEMVNAGVEPNVNTYGALIDGCARAGQVPKAFGAYGIMRSKKVQPDRVVFNALITACGQSGAVDRAFDVLAEMRAEPKPIDPDHVTVGALMRTCIQAGQVERAHEVYKMLHEYNIKGTPVVYTIAVSSCSQTGDLDFALSVYDDMKKKGVMPDEMFFSTLIDVAGHAGKVEAAFEILQDAKSKGVRIGIMSYSSLMGACCNGKNWQKALELYEDIKAVQLLPTVSTLNALLTSLCDGGQLLKSIEVLDELRDAGVQPNEITYSILIVACEKKDEAELGFMLLSKAKEDRILPNLIICRCLTGLCLRSFKKAYSIGEPVISFDGGRPHIDNKWASHAIMAYRETIAAGVIPTIEVFSQVLGCLQFPRDTAAKERFFQNLGVSIDAPRSSLYSLLDGFGEYDTRSFSVLEEATSLGVIPRASFKDGPIVVDARKFQIHIVEVYILTILKGLKHRLAAGAKLPNIIILLPTEKTRIEAANEERTINLAGRVGQAVCSLLRRLELPYIGDESYGKIRINGLILRRWFKPKLMGLSYTGRPFGINSSPTRLAKGITEQQRNIRNFNNLSIEHYG</sequence>
<protein>
    <submittedName>
        <fullName evidence="1">Tetratricopeptide-like helical domain-containing protein</fullName>
    </submittedName>
</protein>
<comment type="caution">
    <text evidence="1">The sequence shown here is derived from an EMBL/GenBank/DDBJ whole genome shotgun (WGS) entry which is preliminary data.</text>
</comment>
<organism evidence="1 2">
    <name type="scientific">Dioscorea alata</name>
    <name type="common">Purple yam</name>
    <dbReference type="NCBI Taxonomy" id="55571"/>
    <lineage>
        <taxon>Eukaryota</taxon>
        <taxon>Viridiplantae</taxon>
        <taxon>Streptophyta</taxon>
        <taxon>Embryophyta</taxon>
        <taxon>Tracheophyta</taxon>
        <taxon>Spermatophyta</taxon>
        <taxon>Magnoliopsida</taxon>
        <taxon>Liliopsida</taxon>
        <taxon>Dioscoreales</taxon>
        <taxon>Dioscoreaceae</taxon>
        <taxon>Dioscorea</taxon>
    </lineage>
</organism>
<keyword evidence="2" id="KW-1185">Reference proteome</keyword>
<accession>A0ACB7WGZ2</accession>
<evidence type="ECO:0000313" key="1">
    <source>
        <dbReference type="EMBL" id="KAH7687015.1"/>
    </source>
</evidence>
<dbReference type="EMBL" id="CM037014">
    <property type="protein sequence ID" value="KAH7687015.1"/>
    <property type="molecule type" value="Genomic_DNA"/>
</dbReference>
<evidence type="ECO:0000313" key="2">
    <source>
        <dbReference type="Proteomes" id="UP000827976"/>
    </source>
</evidence>
<name>A0ACB7WGZ2_DIOAL</name>
<proteinExistence type="predicted"/>